<organism evidence="1 2">
    <name type="scientific">Citrobacter telavivensis</name>
    <dbReference type="NCBI Taxonomy" id="2653932"/>
    <lineage>
        <taxon>Bacteria</taxon>
        <taxon>Pseudomonadati</taxon>
        <taxon>Pseudomonadota</taxon>
        <taxon>Gammaproteobacteria</taxon>
        <taxon>Enterobacterales</taxon>
        <taxon>Enterobacteriaceae</taxon>
        <taxon>Citrobacter</taxon>
    </lineage>
</organism>
<proteinExistence type="predicted"/>
<sequence>MKNVKRKQQVIYPRYFNCPDRLFVGYAVIYTRHTSSCRCVGCARSPQSLTRVSSRRLMRDILSLTEGQPAAGQIRSRRICHSHAA</sequence>
<reference evidence="1 2" key="1">
    <citation type="submission" date="2019-10" db="EMBL/GenBank/DDBJ databases">
        <title>Characterization of a new Citrobacter species.</title>
        <authorList>
            <person name="Goncalves Ribeiro T."/>
            <person name="Izdebski R."/>
            <person name="Urbanowicz P."/>
            <person name="Carmeli Y."/>
            <person name="Gniadkowski M."/>
            <person name="Peixe L."/>
        </authorList>
    </citation>
    <scope>NUCLEOTIDE SEQUENCE [LARGE SCALE GENOMIC DNA]</scope>
    <source>
        <strain evidence="1 2">NMI7905_11</strain>
    </source>
</reference>
<gene>
    <name evidence="1" type="ORF">GBB84_06400</name>
</gene>
<accession>A0A6L5E4X9</accession>
<protein>
    <submittedName>
        <fullName evidence="1">Uncharacterized protein</fullName>
    </submittedName>
</protein>
<evidence type="ECO:0000313" key="2">
    <source>
        <dbReference type="Proteomes" id="UP000475079"/>
    </source>
</evidence>
<dbReference type="Proteomes" id="UP000475079">
    <property type="component" value="Unassembled WGS sequence"/>
</dbReference>
<name>A0A6L5E4X9_9ENTR</name>
<comment type="caution">
    <text evidence="1">The sequence shown here is derived from an EMBL/GenBank/DDBJ whole genome shotgun (WGS) entry which is preliminary data.</text>
</comment>
<evidence type="ECO:0000313" key="1">
    <source>
        <dbReference type="EMBL" id="MPQ50542.1"/>
    </source>
</evidence>
<keyword evidence="2" id="KW-1185">Reference proteome</keyword>
<dbReference type="EMBL" id="WHIY01000003">
    <property type="protein sequence ID" value="MPQ50542.1"/>
    <property type="molecule type" value="Genomic_DNA"/>
</dbReference>
<dbReference type="AlphaFoldDB" id="A0A6L5E4X9"/>